<dbReference type="InterPro" id="IPR006311">
    <property type="entry name" value="TAT_signal"/>
</dbReference>
<evidence type="ECO:0000313" key="3">
    <source>
        <dbReference type="EMBL" id="QKJ20698.1"/>
    </source>
</evidence>
<dbReference type="InterPro" id="IPR011048">
    <property type="entry name" value="Haem_d1_sf"/>
</dbReference>
<dbReference type="EMBL" id="CP054038">
    <property type="protein sequence ID" value="QKJ20698.1"/>
    <property type="molecule type" value="Genomic_DNA"/>
</dbReference>
<dbReference type="Pfam" id="PF22494">
    <property type="entry name" value="choice_anch_I"/>
    <property type="match status" value="1"/>
</dbReference>
<feature type="signal peptide" evidence="1">
    <location>
        <begin position="1"/>
        <end position="31"/>
    </location>
</feature>
<evidence type="ECO:0000256" key="1">
    <source>
        <dbReference type="SAM" id="SignalP"/>
    </source>
</evidence>
<dbReference type="PANTHER" id="PTHR46928">
    <property type="entry name" value="MESENCHYME-SPECIFIC CELL SURFACE GLYCOPROTEIN"/>
    <property type="match status" value="1"/>
</dbReference>
<dbReference type="SUPFAM" id="SSF50969">
    <property type="entry name" value="YVTN repeat-like/Quinoprotein amine dehydrogenase"/>
    <property type="match status" value="1"/>
</dbReference>
<protein>
    <submittedName>
        <fullName evidence="3">Alkaline phosphatase</fullName>
    </submittedName>
</protein>
<dbReference type="InterPro" id="IPR055188">
    <property type="entry name" value="Choice_anch_I"/>
</dbReference>
<sequence>MPSPLTRRSVATTAILVAGALALAPLTAASAAIVPAPIQYSADDAALSLAPVGTFDTGAFDESAAEIVAAHGDRLFVVNAQAGSVSVLDYSEPAAMTLEFAISSAGIANSVAVRADGLGVIAFEAPTKTDPGHLVFFDANAAGAASTYLGEVEVGALPDMVAIAPDGRYAVVANEGEPNDAFTIDPEGSVSIVKLPNKVAAATQKDVKTADFHAFEAGGSKTLPADVRVFGPQPHGNDLPVSRNLEPEYVAIDGNTAYVALQEANAIAVVQIPSARVTGILPLGFTDFSLPQNALDPSDRDGGFALRTLEGLFGAYMPDGLNAYRSGGQTYLVTANEGDAREWGDYVEGSRVSGLASQVCADSPLASQLGNADLGRLNVTRELGFDDAAGCYSELYTFGARSFSIWTTDGAQVFDSGSSFEEITHAANPAFFNSNHTEANLEGRSDDKGPEPENLAIGEVGGRTYAFIGFERVGGVAVYDITVPTETAFVTYVNNRDFTADPTSPAAGDLGAEGVAFIPASASATGEPMLAVANEVSGTTTLFAISTD</sequence>
<gene>
    <name evidence="3" type="ORF">HQM25_15950</name>
</gene>
<proteinExistence type="predicted"/>
<evidence type="ECO:0000313" key="4">
    <source>
        <dbReference type="Proteomes" id="UP000502498"/>
    </source>
</evidence>
<dbReference type="InterPro" id="IPR011044">
    <property type="entry name" value="Quino_amine_DH_bsu"/>
</dbReference>
<feature type="domain" description="Choice-of-anchor I" evidence="2">
    <location>
        <begin position="64"/>
        <end position="544"/>
    </location>
</feature>
<reference evidence="3 4" key="1">
    <citation type="submission" date="2020-05" db="EMBL/GenBank/DDBJ databases">
        <title>Strain PA2F3 complete genome.</title>
        <authorList>
            <person name="Kim Y.-S."/>
            <person name="Kim S.-J."/>
            <person name="Jung H.-k."/>
            <person name="Kim S.-E."/>
            <person name="Kim K.-H."/>
        </authorList>
    </citation>
    <scope>NUCLEOTIDE SEQUENCE [LARGE SCALE GENOMIC DNA]</scope>
    <source>
        <strain evidence="3 4">PA2F3</strain>
    </source>
</reference>
<accession>A0A7D4Q2H4</accession>
<dbReference type="InterPro" id="IPR052956">
    <property type="entry name" value="Mesenchyme-surface_protein"/>
</dbReference>
<dbReference type="InterPro" id="IPR015943">
    <property type="entry name" value="WD40/YVTN_repeat-like_dom_sf"/>
</dbReference>
<organism evidence="3 4">
    <name type="scientific">Microbacterium hominis</name>
    <dbReference type="NCBI Taxonomy" id="162426"/>
    <lineage>
        <taxon>Bacteria</taxon>
        <taxon>Bacillati</taxon>
        <taxon>Actinomycetota</taxon>
        <taxon>Actinomycetes</taxon>
        <taxon>Micrococcales</taxon>
        <taxon>Microbacteriaceae</taxon>
        <taxon>Microbacterium</taxon>
    </lineage>
</organism>
<dbReference type="Gene3D" id="2.130.10.10">
    <property type="entry name" value="YVTN repeat-like/Quinoprotein amine dehydrogenase"/>
    <property type="match status" value="1"/>
</dbReference>
<keyword evidence="1" id="KW-0732">Signal</keyword>
<dbReference type="NCBIfam" id="NF038117">
    <property type="entry name" value="choice_anch_I"/>
    <property type="match status" value="1"/>
</dbReference>
<name>A0A7D4Q2H4_9MICO</name>
<dbReference type="AlphaFoldDB" id="A0A7D4Q2H4"/>
<dbReference type="Proteomes" id="UP000502498">
    <property type="component" value="Chromosome"/>
</dbReference>
<dbReference type="SUPFAM" id="SSF51004">
    <property type="entry name" value="C-terminal (heme d1) domain of cytochrome cd1-nitrite reductase"/>
    <property type="match status" value="1"/>
</dbReference>
<evidence type="ECO:0000259" key="2">
    <source>
        <dbReference type="Pfam" id="PF22494"/>
    </source>
</evidence>
<feature type="chain" id="PRO_5029010463" evidence="1">
    <location>
        <begin position="32"/>
        <end position="548"/>
    </location>
</feature>
<dbReference type="PROSITE" id="PS51318">
    <property type="entry name" value="TAT"/>
    <property type="match status" value="1"/>
</dbReference>
<dbReference type="PANTHER" id="PTHR46928:SF1">
    <property type="entry name" value="MESENCHYME-SPECIFIC CELL SURFACE GLYCOPROTEIN"/>
    <property type="match status" value="1"/>
</dbReference>
<dbReference type="RefSeq" id="WP_172991123.1">
    <property type="nucleotide sequence ID" value="NZ_CP054038.1"/>
</dbReference>